<evidence type="ECO:0000313" key="1">
    <source>
        <dbReference type="EMBL" id="MBB3204688.1"/>
    </source>
</evidence>
<dbReference type="Proteomes" id="UP000536179">
    <property type="component" value="Unassembled WGS sequence"/>
</dbReference>
<dbReference type="AlphaFoldDB" id="A0A7W5DV82"/>
<keyword evidence="2" id="KW-1185">Reference proteome</keyword>
<comment type="caution">
    <text evidence="1">The sequence shown here is derived from an EMBL/GenBank/DDBJ whole genome shotgun (WGS) entry which is preliminary data.</text>
</comment>
<organism evidence="1 2">
    <name type="scientific">Aporhodopirellula rubra</name>
    <dbReference type="NCBI Taxonomy" id="980271"/>
    <lineage>
        <taxon>Bacteria</taxon>
        <taxon>Pseudomonadati</taxon>
        <taxon>Planctomycetota</taxon>
        <taxon>Planctomycetia</taxon>
        <taxon>Pirellulales</taxon>
        <taxon>Pirellulaceae</taxon>
        <taxon>Aporhodopirellula</taxon>
    </lineage>
</organism>
<sequence>MEGEFLGHTTSLWGQRHEDQEAGGKRCMTLMLEFVRLGATNLFLLSR</sequence>
<reference evidence="1 2" key="1">
    <citation type="submission" date="2020-08" db="EMBL/GenBank/DDBJ databases">
        <title>Genomic Encyclopedia of Type Strains, Phase III (KMG-III): the genomes of soil and plant-associated and newly described type strains.</title>
        <authorList>
            <person name="Whitman W."/>
        </authorList>
    </citation>
    <scope>NUCLEOTIDE SEQUENCE [LARGE SCALE GENOMIC DNA]</scope>
    <source>
        <strain evidence="1 2">CECT 8075</strain>
    </source>
</reference>
<gene>
    <name evidence="1" type="ORF">FHS27_000452</name>
</gene>
<name>A0A7W5DV82_9BACT</name>
<protein>
    <submittedName>
        <fullName evidence="1">Uncharacterized protein</fullName>
    </submittedName>
</protein>
<accession>A0A7W5DV82</accession>
<proteinExistence type="predicted"/>
<dbReference type="EMBL" id="JACHXU010000001">
    <property type="protein sequence ID" value="MBB3204688.1"/>
    <property type="molecule type" value="Genomic_DNA"/>
</dbReference>
<evidence type="ECO:0000313" key="2">
    <source>
        <dbReference type="Proteomes" id="UP000536179"/>
    </source>
</evidence>